<keyword evidence="3" id="KW-1185">Reference proteome</keyword>
<evidence type="ECO:0000256" key="1">
    <source>
        <dbReference type="SAM" id="Phobius"/>
    </source>
</evidence>
<organism evidence="2 3">
    <name type="scientific">Brachybacterium alimentarium</name>
    <dbReference type="NCBI Taxonomy" id="47845"/>
    <lineage>
        <taxon>Bacteria</taxon>
        <taxon>Bacillati</taxon>
        <taxon>Actinomycetota</taxon>
        <taxon>Actinomycetes</taxon>
        <taxon>Micrococcales</taxon>
        <taxon>Dermabacteraceae</taxon>
        <taxon>Brachybacterium</taxon>
    </lineage>
</organism>
<evidence type="ECO:0000313" key="2">
    <source>
        <dbReference type="EMBL" id="PCC39392.1"/>
    </source>
</evidence>
<keyword evidence="1" id="KW-1133">Transmembrane helix</keyword>
<feature type="transmembrane region" description="Helical" evidence="1">
    <location>
        <begin position="103"/>
        <end position="121"/>
    </location>
</feature>
<feature type="transmembrane region" description="Helical" evidence="1">
    <location>
        <begin position="43"/>
        <end position="63"/>
    </location>
</feature>
<dbReference type="Proteomes" id="UP000218598">
    <property type="component" value="Unassembled WGS sequence"/>
</dbReference>
<feature type="transmembrane region" description="Helical" evidence="1">
    <location>
        <begin position="18"/>
        <end position="37"/>
    </location>
</feature>
<name>A0A2A3YI12_9MICO</name>
<evidence type="ECO:0000313" key="3">
    <source>
        <dbReference type="Proteomes" id="UP000218598"/>
    </source>
</evidence>
<keyword evidence="1" id="KW-0472">Membrane</keyword>
<reference evidence="2 3" key="1">
    <citation type="journal article" date="2017" name="Elife">
        <title>Extensive horizontal gene transfer in cheese-associated bacteria.</title>
        <authorList>
            <person name="Bonham K.S."/>
            <person name="Wolfe B.E."/>
            <person name="Dutton R.J."/>
        </authorList>
    </citation>
    <scope>NUCLEOTIDE SEQUENCE [LARGE SCALE GENOMIC DNA]</scope>
    <source>
        <strain evidence="2 3">341_9</strain>
    </source>
</reference>
<keyword evidence="1" id="KW-0812">Transmembrane</keyword>
<sequence length="154" mass="16744">MSTSTTVRQATPRRVPRWAHASASVLLGLAFVLRLALVPVPLTLGLVLFLVVAGLFVIVSLTMQIRCWGTLLAPALTPARIVVSVFSVALVPLLANFPTEVALPWRIAVTILLPVTLYTLLRWDDARTVELLGDRARREDRRCSTSSTATASTV</sequence>
<gene>
    <name evidence="2" type="ORF">CIK66_09015</name>
</gene>
<dbReference type="AlphaFoldDB" id="A0A2A3YI12"/>
<accession>A0A2A3YI12</accession>
<comment type="caution">
    <text evidence="2">The sequence shown here is derived from an EMBL/GenBank/DDBJ whole genome shotgun (WGS) entry which is preliminary data.</text>
</comment>
<dbReference type="RefSeq" id="WP_096197056.1">
    <property type="nucleotide sequence ID" value="NZ_JBQQIH010000002.1"/>
</dbReference>
<feature type="transmembrane region" description="Helical" evidence="1">
    <location>
        <begin position="75"/>
        <end position="97"/>
    </location>
</feature>
<protein>
    <submittedName>
        <fullName evidence="2">Uncharacterized protein</fullName>
    </submittedName>
</protein>
<proteinExistence type="predicted"/>
<dbReference type="EMBL" id="NRGR01000015">
    <property type="protein sequence ID" value="PCC39392.1"/>
    <property type="molecule type" value="Genomic_DNA"/>
</dbReference>